<comment type="cofactor">
    <cofactor evidence="8">
        <name>Mg(2+)</name>
        <dbReference type="ChEBI" id="CHEBI:18420"/>
    </cofactor>
</comment>
<comment type="function">
    <text evidence="8">Transfers the 4'-phosphopantetheine moiety from coenzyme A to a Ser of acyl-carrier-protein.</text>
</comment>
<dbReference type="RefSeq" id="WP_283399964.1">
    <property type="nucleotide sequence ID" value="NZ_FXUB01000001.1"/>
</dbReference>
<dbReference type="SUPFAM" id="SSF56214">
    <property type="entry name" value="4'-phosphopantetheinyl transferase"/>
    <property type="match status" value="1"/>
</dbReference>
<dbReference type="InterPro" id="IPR037143">
    <property type="entry name" value="4-PPantetheinyl_Trfase_dom_sf"/>
</dbReference>
<evidence type="ECO:0000259" key="9">
    <source>
        <dbReference type="Pfam" id="PF01648"/>
    </source>
</evidence>
<gene>
    <name evidence="8" type="primary">acpS</name>
    <name evidence="10" type="ORF">SAMN06265339_0458</name>
</gene>
<dbReference type="Proteomes" id="UP001157911">
    <property type="component" value="Unassembled WGS sequence"/>
</dbReference>
<dbReference type="InterPro" id="IPR008278">
    <property type="entry name" value="4-PPantetheinyl_Trfase_dom"/>
</dbReference>
<keyword evidence="2 8" id="KW-0808">Transferase</keyword>
<comment type="subcellular location">
    <subcellularLocation>
        <location evidence="8">Cytoplasm</location>
    </subcellularLocation>
</comment>
<comment type="caution">
    <text evidence="10">The sequence shown here is derived from an EMBL/GenBank/DDBJ whole genome shotgun (WGS) entry which is preliminary data.</text>
</comment>
<evidence type="ECO:0000256" key="3">
    <source>
        <dbReference type="ARBA" id="ARBA00022723"/>
    </source>
</evidence>
<evidence type="ECO:0000313" key="11">
    <source>
        <dbReference type="Proteomes" id="UP001157911"/>
    </source>
</evidence>
<feature type="binding site" evidence="8">
    <location>
        <position position="9"/>
    </location>
    <ligand>
        <name>Mg(2+)</name>
        <dbReference type="ChEBI" id="CHEBI:18420"/>
    </ligand>
</feature>
<dbReference type="EC" id="2.7.8.7" evidence="8"/>
<dbReference type="Pfam" id="PF01648">
    <property type="entry name" value="ACPS"/>
    <property type="match status" value="1"/>
</dbReference>
<keyword evidence="1 8" id="KW-0444">Lipid biosynthesis</keyword>
<sequence length="119" mass="13239">MTPVGVGVDIVSVKRVKSLLEKYGRAFVKKVLPEDDGYCGRKRKGELAGCYAARFALKEAFVKAFSQADVKVKITDVKVSGGGESLKVETPYDNVFHYLFSISHEKEYAVAFVVLFKRL</sequence>
<evidence type="ECO:0000256" key="8">
    <source>
        <dbReference type="HAMAP-Rule" id="MF_00101"/>
    </source>
</evidence>
<feature type="binding site" evidence="8">
    <location>
        <position position="59"/>
    </location>
    <ligand>
        <name>Mg(2+)</name>
        <dbReference type="ChEBI" id="CHEBI:18420"/>
    </ligand>
</feature>
<evidence type="ECO:0000313" key="10">
    <source>
        <dbReference type="EMBL" id="SMP07220.1"/>
    </source>
</evidence>
<dbReference type="Gene3D" id="3.90.470.20">
    <property type="entry name" value="4'-phosphopantetheinyl transferase domain"/>
    <property type="match status" value="1"/>
</dbReference>
<keyword evidence="7 8" id="KW-0275">Fatty acid biosynthesis</keyword>
<dbReference type="NCBIfam" id="TIGR00556">
    <property type="entry name" value="pantethn_trn"/>
    <property type="match status" value="1"/>
</dbReference>
<keyword evidence="6 8" id="KW-0443">Lipid metabolism</keyword>
<dbReference type="EMBL" id="FXUB01000001">
    <property type="protein sequence ID" value="SMP07220.1"/>
    <property type="molecule type" value="Genomic_DNA"/>
</dbReference>
<reference evidence="10 11" key="1">
    <citation type="submission" date="2017-05" db="EMBL/GenBank/DDBJ databases">
        <authorList>
            <person name="Varghese N."/>
            <person name="Submissions S."/>
        </authorList>
    </citation>
    <scope>NUCLEOTIDE SEQUENCE [LARGE SCALE GENOMIC DNA]</scope>
    <source>
        <strain evidence="10 11">DSM 15522</strain>
    </source>
</reference>
<evidence type="ECO:0000256" key="4">
    <source>
        <dbReference type="ARBA" id="ARBA00022832"/>
    </source>
</evidence>
<dbReference type="HAMAP" id="MF_00101">
    <property type="entry name" value="AcpS"/>
    <property type="match status" value="1"/>
</dbReference>
<evidence type="ECO:0000256" key="6">
    <source>
        <dbReference type="ARBA" id="ARBA00023098"/>
    </source>
</evidence>
<feature type="domain" description="4'-phosphopantetheinyl transferase" evidence="9">
    <location>
        <begin position="5"/>
        <end position="112"/>
    </location>
</feature>
<keyword evidence="4 8" id="KW-0276">Fatty acid metabolism</keyword>
<protein>
    <recommendedName>
        <fullName evidence="8">Holo-[acyl-carrier-protein] synthase</fullName>
        <shortName evidence="8">Holo-ACP synthase</shortName>
        <ecNumber evidence="8">2.7.8.7</ecNumber>
    </recommendedName>
    <alternativeName>
        <fullName evidence="8">4'-phosphopantetheinyl transferase AcpS</fullName>
    </alternativeName>
</protein>
<dbReference type="InterPro" id="IPR002582">
    <property type="entry name" value="ACPS"/>
</dbReference>
<comment type="similarity">
    <text evidence="8">Belongs to the P-Pant transferase superfamily. AcpS family.</text>
</comment>
<keyword evidence="8" id="KW-0963">Cytoplasm</keyword>
<name>A0ABY1NDX5_9BACT</name>
<keyword evidence="11" id="KW-1185">Reference proteome</keyword>
<proteinExistence type="inferred from homology"/>
<organism evidence="10 11">
    <name type="scientific">Desulfurobacterium pacificum</name>
    <dbReference type="NCBI Taxonomy" id="240166"/>
    <lineage>
        <taxon>Bacteria</taxon>
        <taxon>Pseudomonadati</taxon>
        <taxon>Aquificota</taxon>
        <taxon>Aquificia</taxon>
        <taxon>Desulfurobacteriales</taxon>
        <taxon>Desulfurobacteriaceae</taxon>
        <taxon>Desulfurobacterium</taxon>
    </lineage>
</organism>
<evidence type="ECO:0000256" key="2">
    <source>
        <dbReference type="ARBA" id="ARBA00022679"/>
    </source>
</evidence>
<keyword evidence="5 8" id="KW-0460">Magnesium</keyword>
<evidence type="ECO:0000256" key="5">
    <source>
        <dbReference type="ARBA" id="ARBA00022842"/>
    </source>
</evidence>
<accession>A0ABY1NDX5</accession>
<evidence type="ECO:0000256" key="7">
    <source>
        <dbReference type="ARBA" id="ARBA00023160"/>
    </source>
</evidence>
<keyword evidence="3 8" id="KW-0479">Metal-binding</keyword>
<comment type="catalytic activity">
    <reaction evidence="8">
        <text>apo-[ACP] + CoA = holo-[ACP] + adenosine 3',5'-bisphosphate + H(+)</text>
        <dbReference type="Rhea" id="RHEA:12068"/>
        <dbReference type="Rhea" id="RHEA-COMP:9685"/>
        <dbReference type="Rhea" id="RHEA-COMP:9690"/>
        <dbReference type="ChEBI" id="CHEBI:15378"/>
        <dbReference type="ChEBI" id="CHEBI:29999"/>
        <dbReference type="ChEBI" id="CHEBI:57287"/>
        <dbReference type="ChEBI" id="CHEBI:58343"/>
        <dbReference type="ChEBI" id="CHEBI:64479"/>
        <dbReference type="EC" id="2.7.8.7"/>
    </reaction>
</comment>
<evidence type="ECO:0000256" key="1">
    <source>
        <dbReference type="ARBA" id="ARBA00022516"/>
    </source>
</evidence>
<dbReference type="InterPro" id="IPR004568">
    <property type="entry name" value="Ppantetheine-prot_Trfase_dom"/>
</dbReference>